<gene>
    <name evidence="2" type="ORF">TIFTF001_044511</name>
</gene>
<reference evidence="2" key="1">
    <citation type="submission" date="2023-07" db="EMBL/GenBank/DDBJ databases">
        <title>draft genome sequence of fig (Ficus carica).</title>
        <authorList>
            <person name="Takahashi T."/>
            <person name="Nishimura K."/>
        </authorList>
    </citation>
    <scope>NUCLEOTIDE SEQUENCE</scope>
</reference>
<dbReference type="Proteomes" id="UP001187192">
    <property type="component" value="Unassembled WGS sequence"/>
</dbReference>
<dbReference type="EMBL" id="BTGU01003342">
    <property type="protein sequence ID" value="GMN30745.1"/>
    <property type="molecule type" value="Genomic_DNA"/>
</dbReference>
<accession>A0AA88CT83</accession>
<dbReference type="AlphaFoldDB" id="A0AA88CT83"/>
<name>A0AA88CT83_FICCA</name>
<evidence type="ECO:0000313" key="2">
    <source>
        <dbReference type="EMBL" id="GMN30745.1"/>
    </source>
</evidence>
<evidence type="ECO:0000256" key="1">
    <source>
        <dbReference type="SAM" id="MobiDB-lite"/>
    </source>
</evidence>
<protein>
    <submittedName>
        <fullName evidence="2">Uncharacterized protein</fullName>
    </submittedName>
</protein>
<sequence>MGELRRSWNGSAPVSNEPMGGGFSEQQWDYLSHEFETIFWSMDN</sequence>
<evidence type="ECO:0000313" key="3">
    <source>
        <dbReference type="Proteomes" id="UP001187192"/>
    </source>
</evidence>
<comment type="caution">
    <text evidence="2">The sequence shown here is derived from an EMBL/GenBank/DDBJ whole genome shotgun (WGS) entry which is preliminary data.</text>
</comment>
<feature type="region of interest" description="Disordered" evidence="1">
    <location>
        <begin position="1"/>
        <end position="23"/>
    </location>
</feature>
<proteinExistence type="predicted"/>
<organism evidence="2 3">
    <name type="scientific">Ficus carica</name>
    <name type="common">Common fig</name>
    <dbReference type="NCBI Taxonomy" id="3494"/>
    <lineage>
        <taxon>Eukaryota</taxon>
        <taxon>Viridiplantae</taxon>
        <taxon>Streptophyta</taxon>
        <taxon>Embryophyta</taxon>
        <taxon>Tracheophyta</taxon>
        <taxon>Spermatophyta</taxon>
        <taxon>Magnoliopsida</taxon>
        <taxon>eudicotyledons</taxon>
        <taxon>Gunneridae</taxon>
        <taxon>Pentapetalae</taxon>
        <taxon>rosids</taxon>
        <taxon>fabids</taxon>
        <taxon>Rosales</taxon>
        <taxon>Moraceae</taxon>
        <taxon>Ficeae</taxon>
        <taxon>Ficus</taxon>
    </lineage>
</organism>
<keyword evidence="3" id="KW-1185">Reference proteome</keyword>